<dbReference type="Proteomes" id="UP000474104">
    <property type="component" value="Unassembled WGS sequence"/>
</dbReference>
<dbReference type="Pfam" id="PF12995">
    <property type="entry name" value="DUF3879"/>
    <property type="match status" value="1"/>
</dbReference>
<accession>N1ZRJ1</accession>
<accession>A0A426DN29</accession>
<evidence type="ECO:0000313" key="4">
    <source>
        <dbReference type="Proteomes" id="UP000274920"/>
    </source>
</evidence>
<evidence type="ECO:0000313" key="3">
    <source>
        <dbReference type="EMBL" id="RRK34163.1"/>
    </source>
</evidence>
<gene>
    <name evidence="3" type="ORF">EBB54_24645</name>
    <name evidence="2" type="ORF">FMM80_14855</name>
</gene>
<organism evidence="3 4">
    <name type="scientific">Schaedlerella arabinosiphila</name>
    <dbReference type="NCBI Taxonomy" id="2044587"/>
    <lineage>
        <taxon>Bacteria</taxon>
        <taxon>Bacillati</taxon>
        <taxon>Bacillota</taxon>
        <taxon>Clostridia</taxon>
        <taxon>Lachnospirales</taxon>
        <taxon>Lachnospiraceae</taxon>
        <taxon>Schaedlerella</taxon>
    </lineage>
</organism>
<dbReference type="InterPro" id="IPR024540">
    <property type="entry name" value="DUF3879"/>
</dbReference>
<reference evidence="2 5" key="2">
    <citation type="submission" date="2019-07" db="EMBL/GenBank/DDBJ databases">
        <title>Draft genome sequences of 15 bacterial species constituting the stable defined intestinal microbiota of the GM15 gnotobiotic mouse model.</title>
        <authorList>
            <person name="Elie C."/>
            <person name="Mathieu A."/>
            <person name="Saliou A."/>
            <person name="Darnaud M."/>
            <person name="Leulier F."/>
            <person name="Tamellini A."/>
        </authorList>
    </citation>
    <scope>NUCLEOTIDE SEQUENCE [LARGE SCALE GENOMIC DNA]</scope>
    <source>
        <strain evidence="5">ASF 502</strain>
        <strain evidence="2">MD300</strain>
    </source>
</reference>
<dbReference type="OrthoDB" id="1937363at2"/>
<sequence>MLESLNYNMFFQQMLGSSANSAGIGGNMVPMSDLSSPAVQSQLKAAGIDTGSKQYQTVVKSMMDAGSGGGYVSISALKNRMRRYDKDGDYISPFSGMAGLVVTDKNRAEKNRIISIPESSREEMFELTKREFLRENGVGNGDTTKRTDVYLNLYRKMPKKDRLAAGNTLDQYERAYTQAFVDAVKAADPKWEPGKQIPFGALDGITRESVESTLVKSGNSLVRKSSASGSALDLHA</sequence>
<dbReference type="HOGENOM" id="CLU_101702_0_0_9"/>
<dbReference type="EMBL" id="RHJS01000002">
    <property type="protein sequence ID" value="RRK34163.1"/>
    <property type="molecule type" value="Genomic_DNA"/>
</dbReference>
<keyword evidence="4" id="KW-1185">Reference proteome</keyword>
<comment type="caution">
    <text evidence="3">The sequence shown here is derived from an EMBL/GenBank/DDBJ whole genome shotgun (WGS) entry which is preliminary data.</text>
</comment>
<dbReference type="Proteomes" id="UP000274920">
    <property type="component" value="Unassembled WGS sequence"/>
</dbReference>
<dbReference type="RefSeq" id="WP_004076226.1">
    <property type="nucleotide sequence ID" value="NZ_CASCYM010000027.1"/>
</dbReference>
<evidence type="ECO:0000313" key="5">
    <source>
        <dbReference type="Proteomes" id="UP000474104"/>
    </source>
</evidence>
<feature type="region of interest" description="Disordered" evidence="1">
    <location>
        <begin position="217"/>
        <end position="236"/>
    </location>
</feature>
<evidence type="ECO:0000256" key="1">
    <source>
        <dbReference type="SAM" id="MobiDB-lite"/>
    </source>
</evidence>
<dbReference type="EMBL" id="VIRB01000086">
    <property type="protein sequence ID" value="NDO69884.1"/>
    <property type="molecule type" value="Genomic_DNA"/>
</dbReference>
<feature type="compositionally biased region" description="Polar residues" evidence="1">
    <location>
        <begin position="217"/>
        <end position="229"/>
    </location>
</feature>
<dbReference type="eggNOG" id="ENOG502Z7WS">
    <property type="taxonomic scope" value="Bacteria"/>
</dbReference>
<evidence type="ECO:0000313" key="2">
    <source>
        <dbReference type="EMBL" id="NDO69884.1"/>
    </source>
</evidence>
<protein>
    <submittedName>
        <fullName evidence="3">Uncharacterized protein</fullName>
    </submittedName>
</protein>
<proteinExistence type="predicted"/>
<name>N1ZRJ1_9FIRM</name>
<dbReference type="AlphaFoldDB" id="N1ZRJ1"/>
<reference evidence="3" key="1">
    <citation type="submission" date="2018-10" db="EMBL/GenBank/DDBJ databases">
        <title>Schaedlerella arabinophila gen. nov. sp. nov., isolated from the mouse intestinal tract and comparative analysis with the genome of the closely related altered Schaedler flora strain ASF502.</title>
        <authorList>
            <person name="Miyake S."/>
            <person name="Soh M."/>
            <person name="Seedorf H."/>
        </authorList>
    </citation>
    <scope>NUCLEOTIDE SEQUENCE [LARGE SCALE GENOMIC DNA]</scope>
    <source>
        <strain evidence="3">DSM 106076</strain>
    </source>
</reference>